<protein>
    <recommendedName>
        <fullName evidence="3">Restriction alleviation protein, Lar family</fullName>
    </recommendedName>
</protein>
<evidence type="ECO:0000313" key="1">
    <source>
        <dbReference type="EMBL" id="KAF1027093.1"/>
    </source>
</evidence>
<organism evidence="1 2">
    <name type="scientific">Acinetobacter bereziniae</name>
    <name type="common">Acinetobacter genomosp. 10</name>
    <dbReference type="NCBI Taxonomy" id="106648"/>
    <lineage>
        <taxon>Bacteria</taxon>
        <taxon>Pseudomonadati</taxon>
        <taxon>Pseudomonadota</taxon>
        <taxon>Gammaproteobacteria</taxon>
        <taxon>Moraxellales</taxon>
        <taxon>Moraxellaceae</taxon>
        <taxon>Acinetobacter</taxon>
    </lineage>
</organism>
<dbReference type="AlphaFoldDB" id="A0A833PHB8"/>
<sequence>MENRWHADQENDMRPDVKALPCPWCGYDHGVVVDTEMHEGEHLNTWTAQASCHECGAASPNSDIGPFPHPLKDDYDQVDWENEHEVVNFAVKVWNCRA</sequence>
<dbReference type="Proteomes" id="UP000490535">
    <property type="component" value="Unassembled WGS sequence"/>
</dbReference>
<proteinExistence type="predicted"/>
<dbReference type="EMBL" id="WNDP01000014">
    <property type="protein sequence ID" value="KAF1027093.1"/>
    <property type="molecule type" value="Genomic_DNA"/>
</dbReference>
<comment type="caution">
    <text evidence="1">The sequence shown here is derived from an EMBL/GenBank/DDBJ whole genome shotgun (WGS) entry which is preliminary data.</text>
</comment>
<gene>
    <name evidence="1" type="ORF">GAK29_00899</name>
</gene>
<name>A0A833PHB8_ACIBZ</name>
<reference evidence="2" key="1">
    <citation type="journal article" date="2020" name="MBio">
        <title>Horizontal gene transfer to a defensive symbiont with a reduced genome amongst a multipartite beetle microbiome.</title>
        <authorList>
            <person name="Waterworth S.C."/>
            <person name="Florez L.V."/>
            <person name="Rees E.R."/>
            <person name="Hertweck C."/>
            <person name="Kaltenpoth M."/>
            <person name="Kwan J.C."/>
        </authorList>
    </citation>
    <scope>NUCLEOTIDE SEQUENCE [LARGE SCALE GENOMIC DNA]</scope>
</reference>
<evidence type="ECO:0008006" key="3">
    <source>
        <dbReference type="Google" id="ProtNLM"/>
    </source>
</evidence>
<evidence type="ECO:0000313" key="2">
    <source>
        <dbReference type="Proteomes" id="UP000490535"/>
    </source>
</evidence>
<accession>A0A833PHB8</accession>